<dbReference type="EMBL" id="ABXU01000085">
    <property type="protein sequence ID" value="EEB32144.1"/>
    <property type="molecule type" value="Genomic_DNA"/>
</dbReference>
<feature type="chain" id="PRO_5002852189" description="Lipoprotein" evidence="1">
    <location>
        <begin position="38"/>
        <end position="101"/>
    </location>
</feature>
<dbReference type="eggNOG" id="ENOG5032390">
    <property type="taxonomic scope" value="Bacteria"/>
</dbReference>
<reference evidence="2 3" key="2">
    <citation type="submission" date="2008-10" db="EMBL/GenBank/DDBJ databases">
        <authorList>
            <person name="Fulton L."/>
            <person name="Clifton S."/>
            <person name="Fulton B."/>
            <person name="Xu J."/>
            <person name="Minx P."/>
            <person name="Pepin K.H."/>
            <person name="Johnson M."/>
            <person name="Bhonagiri V."/>
            <person name="Nash W.E."/>
            <person name="Mardis E.R."/>
            <person name="Wilson R.K."/>
        </authorList>
    </citation>
    <scope>NUCLEOTIDE SEQUENCE [LARGE SCALE GENOMIC DNA]</scope>
    <source>
        <strain evidence="2 3">ATCC 29098</strain>
    </source>
</reference>
<proteinExistence type="predicted"/>
<evidence type="ECO:0000256" key="1">
    <source>
        <dbReference type="SAM" id="SignalP"/>
    </source>
</evidence>
<name>B6WXX7_9BACT</name>
<feature type="signal peptide" evidence="1">
    <location>
        <begin position="1"/>
        <end position="37"/>
    </location>
</feature>
<dbReference type="AlphaFoldDB" id="B6WXX7"/>
<reference evidence="2 3" key="1">
    <citation type="submission" date="2008-10" db="EMBL/GenBank/DDBJ databases">
        <title>Draft genome sequence of Desulvovibrio piger (ATCC 29098).</title>
        <authorList>
            <person name="Sudarsanam P."/>
            <person name="Ley R."/>
            <person name="Guruge J."/>
            <person name="Turnbaugh P.J."/>
            <person name="Mahowald M."/>
            <person name="Liep D."/>
            <person name="Gordon J."/>
        </authorList>
    </citation>
    <scope>NUCLEOTIDE SEQUENCE [LARGE SCALE GENOMIC DNA]</scope>
    <source>
        <strain evidence="2 3">ATCC 29098</strain>
    </source>
</reference>
<accession>B6WXX7</accession>
<evidence type="ECO:0008006" key="4">
    <source>
        <dbReference type="Google" id="ProtNLM"/>
    </source>
</evidence>
<keyword evidence="1" id="KW-0732">Signal</keyword>
<evidence type="ECO:0000313" key="2">
    <source>
        <dbReference type="EMBL" id="EEB32144.1"/>
    </source>
</evidence>
<organism evidence="2 3">
    <name type="scientific">Desulfovibrio piger ATCC 29098</name>
    <dbReference type="NCBI Taxonomy" id="411464"/>
    <lineage>
        <taxon>Bacteria</taxon>
        <taxon>Pseudomonadati</taxon>
        <taxon>Thermodesulfobacteriota</taxon>
        <taxon>Desulfovibrionia</taxon>
        <taxon>Desulfovibrionales</taxon>
        <taxon>Desulfovibrionaceae</taxon>
        <taxon>Desulfovibrio</taxon>
    </lineage>
</organism>
<gene>
    <name evidence="2" type="ORF">DESPIG_02957</name>
</gene>
<sequence>MGITDSQSVQRIEVPMKKLSLLLACALLCGTASLAAAACSPEEAQKKANEFATAIQKKAQADPKGYAEIMQELQPQLTELQQKQDLERLCQFYDAALEKLN</sequence>
<evidence type="ECO:0000313" key="3">
    <source>
        <dbReference type="Proteomes" id="UP000003676"/>
    </source>
</evidence>
<protein>
    <recommendedName>
        <fullName evidence="4">Lipoprotein</fullName>
    </recommendedName>
</protein>
<dbReference type="HOGENOM" id="CLU_2491613_0_0_7"/>
<comment type="caution">
    <text evidence="2">The sequence shown here is derived from an EMBL/GenBank/DDBJ whole genome shotgun (WGS) entry which is preliminary data.</text>
</comment>
<dbReference type="Proteomes" id="UP000003676">
    <property type="component" value="Unassembled WGS sequence"/>
</dbReference>